<feature type="transmembrane region" description="Helical" evidence="6">
    <location>
        <begin position="272"/>
        <end position="293"/>
    </location>
</feature>
<reference evidence="7" key="1">
    <citation type="journal article" date="2014" name="Int. J. Syst. Evol. Microbiol.">
        <title>Complete genome of a new Firmicutes species belonging to the dominant human colonic microbiota ('Ruminococcus bicirculans') reveals two chromosomes and a selective capacity to utilize plant glucans.</title>
        <authorList>
            <consortium name="NISC Comparative Sequencing Program"/>
            <person name="Wegmann U."/>
            <person name="Louis P."/>
            <person name="Goesmann A."/>
            <person name="Henrissat B."/>
            <person name="Duncan S.H."/>
            <person name="Flint H.J."/>
        </authorList>
    </citation>
    <scope>NUCLEOTIDE SEQUENCE</scope>
    <source>
        <strain evidence="7">JCM 10667</strain>
    </source>
</reference>
<comment type="caution">
    <text evidence="8">The sequence shown here is derived from an EMBL/GenBank/DDBJ whole genome shotgun (WGS) entry which is preliminary data.</text>
</comment>
<keyword evidence="4 6" id="KW-1133">Transmembrane helix</keyword>
<dbReference type="RefSeq" id="WP_184880939.1">
    <property type="nucleotide sequence ID" value="NZ_BAAAHD010000033.1"/>
</dbReference>
<evidence type="ECO:0000256" key="6">
    <source>
        <dbReference type="SAM" id="Phobius"/>
    </source>
</evidence>
<feature type="transmembrane region" description="Helical" evidence="6">
    <location>
        <begin position="328"/>
        <end position="348"/>
    </location>
</feature>
<evidence type="ECO:0000256" key="4">
    <source>
        <dbReference type="ARBA" id="ARBA00022989"/>
    </source>
</evidence>
<dbReference type="AlphaFoldDB" id="A0A7W7I9M7"/>
<dbReference type="Gene3D" id="1.20.1250.20">
    <property type="entry name" value="MFS general substrate transporter like domains"/>
    <property type="match status" value="1"/>
</dbReference>
<reference evidence="10" key="2">
    <citation type="journal article" date="2019" name="Int. J. Syst. Evol. Microbiol.">
        <title>The Global Catalogue of Microorganisms (GCM) 10K type strain sequencing project: providing services to taxonomists for standard genome sequencing and annotation.</title>
        <authorList>
            <consortium name="The Broad Institute Genomics Platform"/>
            <consortium name="The Broad Institute Genome Sequencing Center for Infectious Disease"/>
            <person name="Wu L."/>
            <person name="Ma J."/>
        </authorList>
    </citation>
    <scope>NUCLEOTIDE SEQUENCE [LARGE SCALE GENOMIC DNA]</scope>
    <source>
        <strain evidence="10">JCM 10667</strain>
    </source>
</reference>
<evidence type="ECO:0000313" key="8">
    <source>
        <dbReference type="EMBL" id="MBB4773072.1"/>
    </source>
</evidence>
<dbReference type="EMBL" id="JACHMV010000001">
    <property type="protein sequence ID" value="MBB4773072.1"/>
    <property type="molecule type" value="Genomic_DNA"/>
</dbReference>
<keyword evidence="2" id="KW-1003">Cell membrane</keyword>
<dbReference type="Proteomes" id="UP000549343">
    <property type="component" value="Unassembled WGS sequence"/>
</dbReference>
<feature type="transmembrane region" description="Helical" evidence="6">
    <location>
        <begin position="369"/>
        <end position="391"/>
    </location>
</feature>
<evidence type="ECO:0000256" key="1">
    <source>
        <dbReference type="ARBA" id="ARBA00004651"/>
    </source>
</evidence>
<dbReference type="InterPro" id="IPR036259">
    <property type="entry name" value="MFS_trans_sf"/>
</dbReference>
<dbReference type="EMBL" id="BAAAHD010000033">
    <property type="protein sequence ID" value="GAA0573215.1"/>
    <property type="molecule type" value="Genomic_DNA"/>
</dbReference>
<accession>A0A7W7I9M7</accession>
<dbReference type="PANTHER" id="PTHR23513:SF6">
    <property type="entry name" value="MAJOR FACILITATOR SUPERFAMILY ASSOCIATED DOMAIN-CONTAINING PROTEIN"/>
    <property type="match status" value="1"/>
</dbReference>
<comment type="subcellular location">
    <subcellularLocation>
        <location evidence="1">Cell membrane</location>
        <topology evidence="1">Multi-pass membrane protein</topology>
    </subcellularLocation>
</comment>
<evidence type="ECO:0000256" key="3">
    <source>
        <dbReference type="ARBA" id="ARBA00022692"/>
    </source>
</evidence>
<feature type="transmembrane region" description="Helical" evidence="6">
    <location>
        <begin position="86"/>
        <end position="108"/>
    </location>
</feature>
<reference evidence="8 9" key="3">
    <citation type="submission" date="2020-08" db="EMBL/GenBank/DDBJ databases">
        <title>Sequencing the genomes of 1000 actinobacteria strains.</title>
        <authorList>
            <person name="Klenk H.-P."/>
        </authorList>
    </citation>
    <scope>NUCLEOTIDE SEQUENCE [LARGE SCALE GENOMIC DNA]</scope>
    <source>
        <strain evidence="8 9">DSM 44772</strain>
    </source>
</reference>
<dbReference type="CDD" id="cd06173">
    <property type="entry name" value="MFS_MefA_like"/>
    <property type="match status" value="1"/>
</dbReference>
<organism evidence="8 9">
    <name type="scientific">Actinomadura livida</name>
    <dbReference type="NCBI Taxonomy" id="79909"/>
    <lineage>
        <taxon>Bacteria</taxon>
        <taxon>Bacillati</taxon>
        <taxon>Actinomycetota</taxon>
        <taxon>Actinomycetes</taxon>
        <taxon>Streptosporangiales</taxon>
        <taxon>Thermomonosporaceae</taxon>
        <taxon>Actinomadura</taxon>
    </lineage>
</organism>
<dbReference type="GO" id="GO:0022857">
    <property type="term" value="F:transmembrane transporter activity"/>
    <property type="evidence" value="ECO:0007669"/>
    <property type="project" value="InterPro"/>
</dbReference>
<dbReference type="Pfam" id="PF07690">
    <property type="entry name" value="MFS_1"/>
    <property type="match status" value="1"/>
</dbReference>
<evidence type="ECO:0000256" key="2">
    <source>
        <dbReference type="ARBA" id="ARBA00022475"/>
    </source>
</evidence>
<dbReference type="PANTHER" id="PTHR23513">
    <property type="entry name" value="INTEGRAL MEMBRANE EFFLUX PROTEIN-RELATED"/>
    <property type="match status" value="1"/>
</dbReference>
<keyword evidence="10" id="KW-1185">Reference proteome</keyword>
<proteinExistence type="predicted"/>
<evidence type="ECO:0000256" key="5">
    <source>
        <dbReference type="ARBA" id="ARBA00023136"/>
    </source>
</evidence>
<dbReference type="InterPro" id="IPR011701">
    <property type="entry name" value="MFS"/>
</dbReference>
<evidence type="ECO:0000313" key="10">
    <source>
        <dbReference type="Proteomes" id="UP001501427"/>
    </source>
</evidence>
<feature type="transmembrane region" description="Helical" evidence="6">
    <location>
        <begin position="305"/>
        <end position="322"/>
    </location>
</feature>
<keyword evidence="3 6" id="KW-0812">Transmembrane</keyword>
<reference evidence="7" key="4">
    <citation type="submission" date="2023-12" db="EMBL/GenBank/DDBJ databases">
        <authorList>
            <person name="Sun Q."/>
            <person name="Inoue M."/>
        </authorList>
    </citation>
    <scope>NUCLEOTIDE SEQUENCE</scope>
    <source>
        <strain evidence="7">JCM 10667</strain>
    </source>
</reference>
<keyword evidence="5 6" id="KW-0472">Membrane</keyword>
<dbReference type="GO" id="GO:0005886">
    <property type="term" value="C:plasma membrane"/>
    <property type="evidence" value="ECO:0007669"/>
    <property type="project" value="UniProtKB-SubCell"/>
</dbReference>
<name>A0A7W7I9M7_9ACTN</name>
<gene>
    <name evidence="8" type="ORF">F4557_001490</name>
    <name evidence="7" type="ORF">GCM10009546_39900</name>
</gene>
<protein>
    <submittedName>
        <fullName evidence="8">MFS family permease</fullName>
    </submittedName>
    <submittedName>
        <fullName evidence="7">MFS transporter</fullName>
    </submittedName>
</protein>
<sequence>MTERRRDFAILSGASAVSQLGSMSVAAAGPLLALAITGSPIAAGCVTAASVLPGLVLHVPAGFMVDRVSRRKVMWASQLVRMATATLAFACLAFSCNSVVVLVVAALIDGACSVFYEVAEIAAVPDIVSKKSLNLAIGSNEAKLNASMLFGRPLGGALLAVAPMMPWLVTALTSLFSVFALLAIRRPKHRSASGKGRTGGPNAKAGGEVWTGLDRTRRKPGGKGGDLALRDVLERLMRDAFSRAVLTVCVLANFFFQVIVLLQILLAEQRGLPSYLVGLLLACSGLGGFLGAVGSPFFLRKPPSMSVVFCVLAWIPLAWIIGTGDNPVVGLAMWGLCSVIGAYINVALRAHQANTFPSELLGSVTGITRFLSVGAVALGALSGGWIIHLLGTEGTGILVGVAFTAIAGILMVVLHFAFVRDRLLDAFARMREMGPAVPGPPAAPDHGVELVAEPVGGACGGMAGARGERLTG</sequence>
<evidence type="ECO:0000313" key="7">
    <source>
        <dbReference type="EMBL" id="GAA0573215.1"/>
    </source>
</evidence>
<feature type="transmembrane region" description="Helical" evidence="6">
    <location>
        <begin position="157"/>
        <end position="184"/>
    </location>
</feature>
<feature type="transmembrane region" description="Helical" evidence="6">
    <location>
        <begin position="397"/>
        <end position="419"/>
    </location>
</feature>
<dbReference type="SUPFAM" id="SSF103473">
    <property type="entry name" value="MFS general substrate transporter"/>
    <property type="match status" value="1"/>
</dbReference>
<feature type="transmembrane region" description="Helical" evidence="6">
    <location>
        <begin position="38"/>
        <end position="65"/>
    </location>
</feature>
<dbReference type="Proteomes" id="UP001501427">
    <property type="component" value="Unassembled WGS sequence"/>
</dbReference>
<evidence type="ECO:0000313" key="9">
    <source>
        <dbReference type="Proteomes" id="UP000549343"/>
    </source>
</evidence>
<feature type="transmembrane region" description="Helical" evidence="6">
    <location>
        <begin position="244"/>
        <end position="266"/>
    </location>
</feature>